<name>A0ACA9K5N1_9GLOM</name>
<gene>
    <name evidence="1" type="ORF">ACOLOM_LOCUS825</name>
</gene>
<dbReference type="Proteomes" id="UP000789525">
    <property type="component" value="Unassembled WGS sequence"/>
</dbReference>
<proteinExistence type="predicted"/>
<organism evidence="1 2">
    <name type="scientific">Acaulospora colombiana</name>
    <dbReference type="NCBI Taxonomy" id="27376"/>
    <lineage>
        <taxon>Eukaryota</taxon>
        <taxon>Fungi</taxon>
        <taxon>Fungi incertae sedis</taxon>
        <taxon>Mucoromycota</taxon>
        <taxon>Glomeromycotina</taxon>
        <taxon>Glomeromycetes</taxon>
        <taxon>Diversisporales</taxon>
        <taxon>Acaulosporaceae</taxon>
        <taxon>Acaulospora</taxon>
    </lineage>
</organism>
<dbReference type="EMBL" id="CAJVPT010000904">
    <property type="protein sequence ID" value="CAG8452753.1"/>
    <property type="molecule type" value="Genomic_DNA"/>
</dbReference>
<accession>A0ACA9K5N1</accession>
<protein>
    <submittedName>
        <fullName evidence="1">16970_t:CDS:1</fullName>
    </submittedName>
</protein>
<reference evidence="1" key="1">
    <citation type="submission" date="2021-06" db="EMBL/GenBank/DDBJ databases">
        <authorList>
            <person name="Kallberg Y."/>
            <person name="Tangrot J."/>
            <person name="Rosling A."/>
        </authorList>
    </citation>
    <scope>NUCLEOTIDE SEQUENCE</scope>
    <source>
        <strain evidence="1">CL356</strain>
    </source>
</reference>
<sequence>MSILILGVCSYCYLRTILMIRDVIKQVSAVESTPKDSGFEGRHQSTAVNSTMDNKSMSIEAKVTKKVMGYILKEGAWVYALVAASINMGPIGNAICYVINEGWGLHGNNSSINETKNSSTTALSSNAKNISGINYQDIEDDFNNSIPLQDRSTITELSREIAANSDDDREDFGV</sequence>
<evidence type="ECO:0000313" key="1">
    <source>
        <dbReference type="EMBL" id="CAG8452753.1"/>
    </source>
</evidence>
<evidence type="ECO:0000313" key="2">
    <source>
        <dbReference type="Proteomes" id="UP000789525"/>
    </source>
</evidence>
<comment type="caution">
    <text evidence="1">The sequence shown here is derived from an EMBL/GenBank/DDBJ whole genome shotgun (WGS) entry which is preliminary data.</text>
</comment>
<keyword evidence="2" id="KW-1185">Reference proteome</keyword>